<proteinExistence type="predicted"/>
<dbReference type="Proteomes" id="UP000197138">
    <property type="component" value="Unassembled WGS sequence"/>
</dbReference>
<sequence>METLPFKSCNSKEKTNEEASESLDSVARRRLWTLPLDGELAMLELEAEERRTITNELRLHLSSDEE</sequence>
<evidence type="ECO:0000256" key="1">
    <source>
        <dbReference type="SAM" id="MobiDB-lite"/>
    </source>
</evidence>
<gene>
    <name evidence="2" type="ORF">CDL15_Pgr010641</name>
</gene>
<evidence type="ECO:0000313" key="3">
    <source>
        <dbReference type="Proteomes" id="UP000197138"/>
    </source>
</evidence>
<comment type="caution">
    <text evidence="2">The sequence shown here is derived from an EMBL/GenBank/DDBJ whole genome shotgun (WGS) entry which is preliminary data.</text>
</comment>
<dbReference type="AlphaFoldDB" id="A0A218VT94"/>
<name>A0A218VT94_PUNGR</name>
<protein>
    <submittedName>
        <fullName evidence="2">Uncharacterized protein</fullName>
    </submittedName>
</protein>
<dbReference type="EMBL" id="MTKT01006106">
    <property type="protein sequence ID" value="OWM63241.1"/>
    <property type="molecule type" value="Genomic_DNA"/>
</dbReference>
<reference evidence="3" key="1">
    <citation type="journal article" date="2017" name="Plant J.">
        <title>The pomegranate (Punica granatum L.) genome and the genomics of punicalagin biosynthesis.</title>
        <authorList>
            <person name="Qin G."/>
            <person name="Xu C."/>
            <person name="Ming R."/>
            <person name="Tang H."/>
            <person name="Guyot R."/>
            <person name="Kramer E.M."/>
            <person name="Hu Y."/>
            <person name="Yi X."/>
            <person name="Qi Y."/>
            <person name="Xu X."/>
            <person name="Gao Z."/>
            <person name="Pan H."/>
            <person name="Jian J."/>
            <person name="Tian Y."/>
            <person name="Yue Z."/>
            <person name="Xu Y."/>
        </authorList>
    </citation>
    <scope>NUCLEOTIDE SEQUENCE [LARGE SCALE GENOMIC DNA]</scope>
    <source>
        <strain evidence="3">cv. Dabenzi</strain>
    </source>
</reference>
<organism evidence="2 3">
    <name type="scientific">Punica granatum</name>
    <name type="common">Pomegranate</name>
    <dbReference type="NCBI Taxonomy" id="22663"/>
    <lineage>
        <taxon>Eukaryota</taxon>
        <taxon>Viridiplantae</taxon>
        <taxon>Streptophyta</taxon>
        <taxon>Embryophyta</taxon>
        <taxon>Tracheophyta</taxon>
        <taxon>Spermatophyta</taxon>
        <taxon>Magnoliopsida</taxon>
        <taxon>eudicotyledons</taxon>
        <taxon>Gunneridae</taxon>
        <taxon>Pentapetalae</taxon>
        <taxon>rosids</taxon>
        <taxon>malvids</taxon>
        <taxon>Myrtales</taxon>
        <taxon>Lythraceae</taxon>
        <taxon>Punica</taxon>
    </lineage>
</organism>
<evidence type="ECO:0000313" key="2">
    <source>
        <dbReference type="EMBL" id="OWM63241.1"/>
    </source>
</evidence>
<feature type="region of interest" description="Disordered" evidence="1">
    <location>
        <begin position="1"/>
        <end position="24"/>
    </location>
</feature>
<accession>A0A218VT94</accession>